<organism evidence="2">
    <name type="scientific">Arundo donax</name>
    <name type="common">Giant reed</name>
    <name type="synonym">Donax arundinaceus</name>
    <dbReference type="NCBI Taxonomy" id="35708"/>
    <lineage>
        <taxon>Eukaryota</taxon>
        <taxon>Viridiplantae</taxon>
        <taxon>Streptophyta</taxon>
        <taxon>Embryophyta</taxon>
        <taxon>Tracheophyta</taxon>
        <taxon>Spermatophyta</taxon>
        <taxon>Magnoliopsida</taxon>
        <taxon>Liliopsida</taxon>
        <taxon>Poales</taxon>
        <taxon>Poaceae</taxon>
        <taxon>PACMAD clade</taxon>
        <taxon>Arundinoideae</taxon>
        <taxon>Arundineae</taxon>
        <taxon>Arundo</taxon>
    </lineage>
</organism>
<accession>A0A0A9EGM3</accession>
<reference evidence="2" key="1">
    <citation type="submission" date="2014-09" db="EMBL/GenBank/DDBJ databases">
        <authorList>
            <person name="Magalhaes I.L.F."/>
            <person name="Oliveira U."/>
            <person name="Santos F.R."/>
            <person name="Vidigal T.H.D.A."/>
            <person name="Brescovit A.D."/>
            <person name="Santos A.J."/>
        </authorList>
    </citation>
    <scope>NUCLEOTIDE SEQUENCE</scope>
    <source>
        <tissue evidence="2">Shoot tissue taken approximately 20 cm above the soil surface</tissue>
    </source>
</reference>
<reference evidence="2" key="2">
    <citation type="journal article" date="2015" name="Data Brief">
        <title>Shoot transcriptome of the giant reed, Arundo donax.</title>
        <authorList>
            <person name="Barrero R.A."/>
            <person name="Guerrero F.D."/>
            <person name="Moolhuijzen P."/>
            <person name="Goolsby J.A."/>
            <person name="Tidwell J."/>
            <person name="Bellgard S.E."/>
            <person name="Bellgard M.I."/>
        </authorList>
    </citation>
    <scope>NUCLEOTIDE SEQUENCE</scope>
    <source>
        <tissue evidence="2">Shoot tissue taken approximately 20 cm above the soil surface</tissue>
    </source>
</reference>
<feature type="chain" id="PRO_5002061877" evidence="1">
    <location>
        <begin position="20"/>
        <end position="42"/>
    </location>
</feature>
<proteinExistence type="predicted"/>
<sequence>MYTSLLVLLSVKLITVIPCSEHCKKIYLLFCMPLLIATKKGP</sequence>
<evidence type="ECO:0000256" key="1">
    <source>
        <dbReference type="SAM" id="SignalP"/>
    </source>
</evidence>
<evidence type="ECO:0000313" key="2">
    <source>
        <dbReference type="EMBL" id="JAD99231.1"/>
    </source>
</evidence>
<name>A0A0A9EGM3_ARUDO</name>
<protein>
    <submittedName>
        <fullName evidence="2">Uncharacterized protein</fullName>
    </submittedName>
</protein>
<dbReference type="EMBL" id="GBRH01198664">
    <property type="protein sequence ID" value="JAD99231.1"/>
    <property type="molecule type" value="Transcribed_RNA"/>
</dbReference>
<dbReference type="AlphaFoldDB" id="A0A0A9EGM3"/>
<keyword evidence="1" id="KW-0732">Signal</keyword>
<feature type="signal peptide" evidence="1">
    <location>
        <begin position="1"/>
        <end position="19"/>
    </location>
</feature>